<dbReference type="InterPro" id="IPR050624">
    <property type="entry name" value="HTH-type_Tx_Regulator"/>
</dbReference>
<dbReference type="EMBL" id="JAPQES010000002">
    <property type="protein sequence ID" value="MCY6370713.1"/>
    <property type="molecule type" value="Genomic_DNA"/>
</dbReference>
<dbReference type="PANTHER" id="PTHR43479">
    <property type="entry name" value="ACREF/ENVCD OPERON REPRESSOR-RELATED"/>
    <property type="match status" value="1"/>
</dbReference>
<evidence type="ECO:0000313" key="4">
    <source>
        <dbReference type="EMBL" id="MCY6370713.1"/>
    </source>
</evidence>
<gene>
    <name evidence="4" type="ORF">OXH55_08725</name>
</gene>
<feature type="DNA-binding region" description="H-T-H motif" evidence="2">
    <location>
        <begin position="36"/>
        <end position="55"/>
    </location>
</feature>
<dbReference type="Gene3D" id="1.10.357.10">
    <property type="entry name" value="Tetracycline Repressor, domain 2"/>
    <property type="match status" value="1"/>
</dbReference>
<evidence type="ECO:0000313" key="5">
    <source>
        <dbReference type="Proteomes" id="UP001079657"/>
    </source>
</evidence>
<evidence type="ECO:0000259" key="3">
    <source>
        <dbReference type="PROSITE" id="PS50977"/>
    </source>
</evidence>
<evidence type="ECO:0000256" key="2">
    <source>
        <dbReference type="PROSITE-ProRule" id="PRU00335"/>
    </source>
</evidence>
<dbReference type="InterPro" id="IPR009057">
    <property type="entry name" value="Homeodomain-like_sf"/>
</dbReference>
<dbReference type="Pfam" id="PF00440">
    <property type="entry name" value="TetR_N"/>
    <property type="match status" value="1"/>
</dbReference>
<dbReference type="PROSITE" id="PS50977">
    <property type="entry name" value="HTH_TETR_2"/>
    <property type="match status" value="1"/>
</dbReference>
<accession>A0ABT4CP39</accession>
<dbReference type="PANTHER" id="PTHR43479:SF11">
    <property type="entry name" value="ACREF_ENVCD OPERON REPRESSOR-RELATED"/>
    <property type="match status" value="1"/>
</dbReference>
<dbReference type="PRINTS" id="PR00455">
    <property type="entry name" value="HTHTETR"/>
</dbReference>
<feature type="domain" description="HTH tetR-type" evidence="3">
    <location>
        <begin position="13"/>
        <end position="73"/>
    </location>
</feature>
<reference evidence="4" key="1">
    <citation type="submission" date="2022-12" db="EMBL/GenBank/DDBJ databases">
        <authorList>
            <person name="Wang J."/>
        </authorList>
    </citation>
    <scope>NUCLEOTIDE SEQUENCE</scope>
    <source>
        <strain evidence="4">HY-42-06</strain>
    </source>
</reference>
<name>A0ABT4CP39_9CLOT</name>
<dbReference type="InterPro" id="IPR001647">
    <property type="entry name" value="HTH_TetR"/>
</dbReference>
<keyword evidence="5" id="KW-1185">Reference proteome</keyword>
<dbReference type="RefSeq" id="WP_268049529.1">
    <property type="nucleotide sequence ID" value="NZ_JAPQES010000002.1"/>
</dbReference>
<comment type="caution">
    <text evidence="4">The sequence shown here is derived from an EMBL/GenBank/DDBJ whole genome shotgun (WGS) entry which is preliminary data.</text>
</comment>
<protein>
    <submittedName>
        <fullName evidence="4">TetR/AcrR family transcriptional regulator</fullName>
    </submittedName>
</protein>
<keyword evidence="1 2" id="KW-0238">DNA-binding</keyword>
<sequence>MSYIKEPIQKRAIEKKLKLIEAAKKVFNDKGYHNTHIKDITGEAGISTGLFYKYFKDKNDIYIEVIKLLIEKEMQVVLDFKDRIIEEENKKQVIRSYIENRLRIIIYNGIMQEFHILTKENEHIKDFTNNARKDYLNAIKDILFEIWHNAAESTIHVGAMLIWRTIYGNILEIATINNLDLKKEYIDNLTDLIHKYMKLD</sequence>
<dbReference type="SUPFAM" id="SSF46689">
    <property type="entry name" value="Homeodomain-like"/>
    <property type="match status" value="1"/>
</dbReference>
<proteinExistence type="predicted"/>
<dbReference type="Proteomes" id="UP001079657">
    <property type="component" value="Unassembled WGS sequence"/>
</dbReference>
<evidence type="ECO:0000256" key="1">
    <source>
        <dbReference type="ARBA" id="ARBA00023125"/>
    </source>
</evidence>
<organism evidence="4 5">
    <name type="scientific">Clostridium ganghwense</name>
    <dbReference type="NCBI Taxonomy" id="312089"/>
    <lineage>
        <taxon>Bacteria</taxon>
        <taxon>Bacillati</taxon>
        <taxon>Bacillota</taxon>
        <taxon>Clostridia</taxon>
        <taxon>Eubacteriales</taxon>
        <taxon>Clostridiaceae</taxon>
        <taxon>Clostridium</taxon>
    </lineage>
</organism>